<dbReference type="EMBL" id="ASPP01022384">
    <property type="protein sequence ID" value="ETO11515.1"/>
    <property type="molecule type" value="Genomic_DNA"/>
</dbReference>
<proteinExistence type="predicted"/>
<organism evidence="1 2">
    <name type="scientific">Reticulomyxa filosa</name>
    <dbReference type="NCBI Taxonomy" id="46433"/>
    <lineage>
        <taxon>Eukaryota</taxon>
        <taxon>Sar</taxon>
        <taxon>Rhizaria</taxon>
        <taxon>Retaria</taxon>
        <taxon>Foraminifera</taxon>
        <taxon>Monothalamids</taxon>
        <taxon>Reticulomyxidae</taxon>
        <taxon>Reticulomyxa</taxon>
    </lineage>
</organism>
<keyword evidence="2" id="KW-1185">Reference proteome</keyword>
<dbReference type="AlphaFoldDB" id="X6MEN8"/>
<reference evidence="1 2" key="1">
    <citation type="journal article" date="2013" name="Curr. Biol.">
        <title>The Genome of the Foraminiferan Reticulomyxa filosa.</title>
        <authorList>
            <person name="Glockner G."/>
            <person name="Hulsmann N."/>
            <person name="Schleicher M."/>
            <person name="Noegel A.A."/>
            <person name="Eichinger L."/>
            <person name="Gallinger C."/>
            <person name="Pawlowski J."/>
            <person name="Sierra R."/>
            <person name="Euteneuer U."/>
            <person name="Pillet L."/>
            <person name="Moustafa A."/>
            <person name="Platzer M."/>
            <person name="Groth M."/>
            <person name="Szafranski K."/>
            <person name="Schliwa M."/>
        </authorList>
    </citation>
    <scope>NUCLEOTIDE SEQUENCE [LARGE SCALE GENOMIC DNA]</scope>
</reference>
<evidence type="ECO:0000313" key="1">
    <source>
        <dbReference type="EMBL" id="ETO11515.1"/>
    </source>
</evidence>
<name>X6MEN8_RETFI</name>
<accession>X6MEN8</accession>
<evidence type="ECO:0000313" key="2">
    <source>
        <dbReference type="Proteomes" id="UP000023152"/>
    </source>
</evidence>
<dbReference type="Proteomes" id="UP000023152">
    <property type="component" value="Unassembled WGS sequence"/>
</dbReference>
<sequence length="323" mass="37554">MLNVETCQQIRCGLNSIILETSQQIDQASSEEHATITLSIINIIALRVANKDERNYVNSYIHRNAVGIQLSFLGILQRLHAAQEKKEKTQKKNMNVDLQDSSHYLKVGMDTYCLYTFSVVVICINQGNVNICPFIVKCFKARRVHVHIDKVDKKDRYNTSLGKDENEAKVAMEYANWVSVWWRIFKLWIIAIRLVIGLFSQYKKTWLSSSKQDRQEMIRVFHQSEAATVFYKQKENTYKILRPCPWIIAWTSKRKEERITRWKCGHWRHDLNIGHFAKIKKGTEFQQTGDKTVSETEIFGNLCVATKCNGQSNTFGETHSLEI</sequence>
<gene>
    <name evidence="1" type="ORF">RFI_25861</name>
</gene>
<protein>
    <submittedName>
        <fullName evidence="1">Uncharacterized protein</fullName>
    </submittedName>
</protein>
<comment type="caution">
    <text evidence="1">The sequence shown here is derived from an EMBL/GenBank/DDBJ whole genome shotgun (WGS) entry which is preliminary data.</text>
</comment>